<organism evidence="1">
    <name type="scientific">marine sediment metagenome</name>
    <dbReference type="NCBI Taxonomy" id="412755"/>
    <lineage>
        <taxon>unclassified sequences</taxon>
        <taxon>metagenomes</taxon>
        <taxon>ecological metagenomes</taxon>
    </lineage>
</organism>
<dbReference type="EMBL" id="LAZR01001955">
    <property type="protein sequence ID" value="KKN36607.1"/>
    <property type="molecule type" value="Genomic_DNA"/>
</dbReference>
<reference evidence="1" key="1">
    <citation type="journal article" date="2015" name="Nature">
        <title>Complex archaea that bridge the gap between prokaryotes and eukaryotes.</title>
        <authorList>
            <person name="Spang A."/>
            <person name="Saw J.H."/>
            <person name="Jorgensen S.L."/>
            <person name="Zaremba-Niedzwiedzka K."/>
            <person name="Martijn J."/>
            <person name="Lind A.E."/>
            <person name="van Eijk R."/>
            <person name="Schleper C."/>
            <person name="Guy L."/>
            <person name="Ettema T.J."/>
        </authorList>
    </citation>
    <scope>NUCLEOTIDE SEQUENCE</scope>
</reference>
<comment type="caution">
    <text evidence="1">The sequence shown here is derived from an EMBL/GenBank/DDBJ whole genome shotgun (WGS) entry which is preliminary data.</text>
</comment>
<sequence length="128" mass="14576">MNKYDGVTDEDFEIFKSSNIPFQAKENAAKNINKGIEYETAFDTPHGKILLKDLQDTLVSGLTKITSHKHNPDKSIAENYDNLLVAINKYQVAEEMKCKWEGILKTKDASLQMIKGESTKIKNNNRIR</sequence>
<protein>
    <submittedName>
        <fullName evidence="1">Uncharacterized protein</fullName>
    </submittedName>
</protein>
<accession>A0A0F9QHV5</accession>
<evidence type="ECO:0000313" key="1">
    <source>
        <dbReference type="EMBL" id="KKN36607.1"/>
    </source>
</evidence>
<proteinExistence type="predicted"/>
<dbReference type="AlphaFoldDB" id="A0A0F9QHV5"/>
<gene>
    <name evidence="1" type="ORF">LCGC14_0771940</name>
</gene>
<name>A0A0F9QHV5_9ZZZZ</name>